<evidence type="ECO:0000256" key="1">
    <source>
        <dbReference type="SAM" id="SignalP"/>
    </source>
</evidence>
<organism evidence="2 3">
    <name type="scientific">Roseimicrobium gellanilyticum</name>
    <dbReference type="NCBI Taxonomy" id="748857"/>
    <lineage>
        <taxon>Bacteria</taxon>
        <taxon>Pseudomonadati</taxon>
        <taxon>Verrucomicrobiota</taxon>
        <taxon>Verrucomicrobiia</taxon>
        <taxon>Verrucomicrobiales</taxon>
        <taxon>Verrucomicrobiaceae</taxon>
        <taxon>Roseimicrobium</taxon>
    </lineage>
</organism>
<accession>A0A366HFI1</accession>
<dbReference type="AlphaFoldDB" id="A0A366HFI1"/>
<dbReference type="Proteomes" id="UP000253426">
    <property type="component" value="Unassembled WGS sequence"/>
</dbReference>
<dbReference type="EMBL" id="QNRR01000007">
    <property type="protein sequence ID" value="RBP41322.1"/>
    <property type="molecule type" value="Genomic_DNA"/>
</dbReference>
<evidence type="ECO:0000313" key="2">
    <source>
        <dbReference type="EMBL" id="RBP41322.1"/>
    </source>
</evidence>
<feature type="chain" id="PRO_5016916746" evidence="1">
    <location>
        <begin position="24"/>
        <end position="360"/>
    </location>
</feature>
<dbReference type="OrthoDB" id="213607at2"/>
<protein>
    <submittedName>
        <fullName evidence="2">Uncharacterized protein</fullName>
    </submittedName>
</protein>
<keyword evidence="3" id="KW-1185">Reference proteome</keyword>
<dbReference type="RefSeq" id="WP_113959961.1">
    <property type="nucleotide sequence ID" value="NZ_QNRR01000007.1"/>
</dbReference>
<evidence type="ECO:0000313" key="3">
    <source>
        <dbReference type="Proteomes" id="UP000253426"/>
    </source>
</evidence>
<gene>
    <name evidence="2" type="ORF">DES53_107153</name>
</gene>
<feature type="signal peptide" evidence="1">
    <location>
        <begin position="1"/>
        <end position="23"/>
    </location>
</feature>
<name>A0A366HFI1_9BACT</name>
<sequence>MKSTLILGLLGLITLLLPTPAAAQNFKVTETDELIHVTGTALDFSVRKKGYVSGVAAGSMLDKKTGFRDPGFGLDIVDFLMESGSDETYRAQVPETLRYEFNNPHHGNIAKRLIEGPQICTQAKELSPQVIRGSDFIAVTMNWKYHQAAPDKKAGSQWSQTLVFPEGKRYFISTDKVTSANDSDGLFLRIDMPGHVKHKEGDTFSEIYLSYSWPPPPDSPPFHVRGHKLDIRHGGTVPASAFLTNFAPDEKFHYRREGREPPKRFIRAYRLRDSKTGADGPWLAGMTLNAVDVYEAWCHQRNYVCFIQEIGGRPIKAGESFSAAFIVGYFDSIEEMQEVYNQYSGHSGLEVSKGGWRLTK</sequence>
<proteinExistence type="predicted"/>
<keyword evidence="1" id="KW-0732">Signal</keyword>
<reference evidence="2 3" key="1">
    <citation type="submission" date="2018-06" db="EMBL/GenBank/DDBJ databases">
        <title>Genomic Encyclopedia of Type Strains, Phase IV (KMG-IV): sequencing the most valuable type-strain genomes for metagenomic binning, comparative biology and taxonomic classification.</title>
        <authorList>
            <person name="Goeker M."/>
        </authorList>
    </citation>
    <scope>NUCLEOTIDE SEQUENCE [LARGE SCALE GENOMIC DNA]</scope>
    <source>
        <strain evidence="2 3">DSM 25532</strain>
    </source>
</reference>
<comment type="caution">
    <text evidence="2">The sequence shown here is derived from an EMBL/GenBank/DDBJ whole genome shotgun (WGS) entry which is preliminary data.</text>
</comment>